<dbReference type="PANTHER" id="PTHR23350:SF0">
    <property type="entry name" value="PEROXISOME BIOGENESIS FACTOR 10"/>
    <property type="match status" value="1"/>
</dbReference>
<dbReference type="WBParaSite" id="SBAD_0001150801-mRNA-1">
    <property type="protein sequence ID" value="SBAD_0001150801-mRNA-1"/>
    <property type="gene ID" value="SBAD_0001150801"/>
</dbReference>
<keyword evidence="6" id="KW-0813">Transport</keyword>
<dbReference type="EC" id="2.3.2.27" evidence="5"/>
<feature type="domain" description="RING-type" evidence="19">
    <location>
        <begin position="276"/>
        <end position="313"/>
    </location>
</feature>
<dbReference type="SUPFAM" id="SSF57850">
    <property type="entry name" value="RING/U-box"/>
    <property type="match status" value="1"/>
</dbReference>
<evidence type="ECO:0000259" key="19">
    <source>
        <dbReference type="PROSITE" id="PS50089"/>
    </source>
</evidence>
<dbReference type="InterPro" id="IPR006845">
    <property type="entry name" value="Pex_N"/>
</dbReference>
<keyword evidence="9" id="KW-0812">Transmembrane</keyword>
<dbReference type="PANTHER" id="PTHR23350">
    <property type="entry name" value="PEROXISOME ASSEMBLY PROTEIN 10"/>
    <property type="match status" value="1"/>
</dbReference>
<evidence type="ECO:0000313" key="21">
    <source>
        <dbReference type="Proteomes" id="UP000270296"/>
    </source>
</evidence>
<keyword evidence="14" id="KW-0653">Protein transport</keyword>
<evidence type="ECO:0000256" key="7">
    <source>
        <dbReference type="ARBA" id="ARBA00022593"/>
    </source>
</evidence>
<comment type="pathway">
    <text evidence="3">Protein modification; protein ubiquitination.</text>
</comment>
<evidence type="ECO:0000256" key="9">
    <source>
        <dbReference type="ARBA" id="ARBA00022692"/>
    </source>
</evidence>
<evidence type="ECO:0000256" key="18">
    <source>
        <dbReference type="PROSITE-ProRule" id="PRU00175"/>
    </source>
</evidence>
<proteinExistence type="inferred from homology"/>
<keyword evidence="13" id="KW-0862">Zinc</keyword>
<evidence type="ECO:0000256" key="8">
    <source>
        <dbReference type="ARBA" id="ARBA00022679"/>
    </source>
</evidence>
<dbReference type="GO" id="GO:0016558">
    <property type="term" value="P:protein import into peroxisome matrix"/>
    <property type="evidence" value="ECO:0007669"/>
    <property type="project" value="InterPro"/>
</dbReference>
<evidence type="ECO:0000256" key="3">
    <source>
        <dbReference type="ARBA" id="ARBA00004906"/>
    </source>
</evidence>
<evidence type="ECO:0000256" key="13">
    <source>
        <dbReference type="ARBA" id="ARBA00022833"/>
    </source>
</evidence>
<evidence type="ECO:0000256" key="14">
    <source>
        <dbReference type="ARBA" id="ARBA00022927"/>
    </source>
</evidence>
<evidence type="ECO:0000256" key="1">
    <source>
        <dbReference type="ARBA" id="ARBA00000900"/>
    </source>
</evidence>
<protein>
    <recommendedName>
        <fullName evidence="5">RING-type E3 ubiquitin transferase</fullName>
        <ecNumber evidence="5">2.3.2.27</ecNumber>
    </recommendedName>
</protein>
<keyword evidence="7" id="KW-0962">Peroxisome biogenesis</keyword>
<evidence type="ECO:0000256" key="6">
    <source>
        <dbReference type="ARBA" id="ARBA00022448"/>
    </source>
</evidence>
<dbReference type="InterPro" id="IPR001841">
    <property type="entry name" value="Znf_RING"/>
</dbReference>
<accession>A0A183J5I0</accession>
<organism evidence="22">
    <name type="scientific">Soboliphyme baturini</name>
    <dbReference type="NCBI Taxonomy" id="241478"/>
    <lineage>
        <taxon>Eukaryota</taxon>
        <taxon>Metazoa</taxon>
        <taxon>Ecdysozoa</taxon>
        <taxon>Nematoda</taxon>
        <taxon>Enoplea</taxon>
        <taxon>Dorylaimia</taxon>
        <taxon>Dioctophymatida</taxon>
        <taxon>Dioctophymatoidea</taxon>
        <taxon>Soboliphymatidae</taxon>
        <taxon>Soboliphyme</taxon>
    </lineage>
</organism>
<evidence type="ECO:0000256" key="5">
    <source>
        <dbReference type="ARBA" id="ARBA00012483"/>
    </source>
</evidence>
<keyword evidence="15" id="KW-1133">Transmembrane helix</keyword>
<evidence type="ECO:0000256" key="2">
    <source>
        <dbReference type="ARBA" id="ARBA00004585"/>
    </source>
</evidence>
<dbReference type="EMBL" id="UZAM01015122">
    <property type="protein sequence ID" value="VDP37333.1"/>
    <property type="molecule type" value="Genomic_DNA"/>
</dbReference>
<keyword evidence="12" id="KW-0833">Ubl conjugation pathway</keyword>
<evidence type="ECO:0000256" key="17">
    <source>
        <dbReference type="ARBA" id="ARBA00023140"/>
    </source>
</evidence>
<evidence type="ECO:0000256" key="15">
    <source>
        <dbReference type="ARBA" id="ARBA00022989"/>
    </source>
</evidence>
<reference evidence="22" key="1">
    <citation type="submission" date="2016-06" db="UniProtKB">
        <authorList>
            <consortium name="WormBaseParasite"/>
        </authorList>
    </citation>
    <scope>IDENTIFICATION</scope>
</reference>
<sequence length="328" mass="37289">MSYVTYEQGVGRVSLCHPSAAQQMQCSLRDAEFIRLLVEKACRATEGLTGVKVDATWFREMELLVQVIYYAVNVVNGNQTLGEELAHVLMTDASTEQAPSPLKRMVRTVMRATTFYCAVKLYGRYRSRVVPPVERPLAVRAPVPSSCGLGMQWRRNVVNYCVRTYESLKFAFSSIFRRFSHHVYTMADNLQKNNKETFPETCLLDGVSCIDKLWQLSSTLERFPKWGPEDYVLLFAMSIKLIALALNWIKAKLKRKRVDDSGPTKKRRNVDGQLSCLLCQSENNDPCCLRCGHMFCAECCFRQRTESGVCSLCGFSIKADHIVPVLNY</sequence>
<comment type="similarity">
    <text evidence="4">Belongs to the pex2/pex10/pex12 family.</text>
</comment>
<dbReference type="GO" id="GO:0005778">
    <property type="term" value="C:peroxisomal membrane"/>
    <property type="evidence" value="ECO:0007669"/>
    <property type="project" value="UniProtKB-SubCell"/>
</dbReference>
<dbReference type="GO" id="GO:0008270">
    <property type="term" value="F:zinc ion binding"/>
    <property type="evidence" value="ECO:0007669"/>
    <property type="project" value="UniProtKB-KW"/>
</dbReference>
<dbReference type="Gene3D" id="3.30.40.10">
    <property type="entry name" value="Zinc/RING finger domain, C3HC4 (zinc finger)"/>
    <property type="match status" value="1"/>
</dbReference>
<gene>
    <name evidence="20" type="ORF">SBAD_LOCUS11128</name>
</gene>
<dbReference type="GO" id="GO:0061630">
    <property type="term" value="F:ubiquitin protein ligase activity"/>
    <property type="evidence" value="ECO:0007669"/>
    <property type="project" value="UniProtKB-EC"/>
</dbReference>
<keyword evidence="11 18" id="KW-0863">Zinc-finger</keyword>
<keyword evidence="21" id="KW-1185">Reference proteome</keyword>
<dbReference type="Proteomes" id="UP000270296">
    <property type="component" value="Unassembled WGS sequence"/>
</dbReference>
<dbReference type="InterPro" id="IPR013083">
    <property type="entry name" value="Znf_RING/FYVE/PHD"/>
</dbReference>
<evidence type="ECO:0000313" key="22">
    <source>
        <dbReference type="WBParaSite" id="SBAD_0001150801-mRNA-1"/>
    </source>
</evidence>
<dbReference type="Pfam" id="PF04757">
    <property type="entry name" value="Pex2_Pex12"/>
    <property type="match status" value="1"/>
</dbReference>
<keyword evidence="8" id="KW-0808">Transferase</keyword>
<evidence type="ECO:0000256" key="10">
    <source>
        <dbReference type="ARBA" id="ARBA00022723"/>
    </source>
</evidence>
<keyword evidence="16" id="KW-0472">Membrane</keyword>
<evidence type="ECO:0000256" key="11">
    <source>
        <dbReference type="ARBA" id="ARBA00022771"/>
    </source>
</evidence>
<dbReference type="OrthoDB" id="6270329at2759"/>
<comment type="subcellular location">
    <subcellularLocation>
        <location evidence="2">Peroxisome membrane</location>
        <topology evidence="2">Multi-pass membrane protein</topology>
    </subcellularLocation>
</comment>
<evidence type="ECO:0000256" key="16">
    <source>
        <dbReference type="ARBA" id="ARBA00023136"/>
    </source>
</evidence>
<dbReference type="AlphaFoldDB" id="A0A183J5I0"/>
<name>A0A183J5I0_9BILA</name>
<dbReference type="InterPro" id="IPR025654">
    <property type="entry name" value="PEX2/10"/>
</dbReference>
<dbReference type="PROSITE" id="PS50089">
    <property type="entry name" value="ZF_RING_2"/>
    <property type="match status" value="1"/>
</dbReference>
<keyword evidence="17" id="KW-0576">Peroxisome</keyword>
<comment type="catalytic activity">
    <reaction evidence="1">
        <text>S-ubiquitinyl-[E2 ubiquitin-conjugating enzyme]-L-cysteine + [acceptor protein]-L-lysine = [E2 ubiquitin-conjugating enzyme]-L-cysteine + N(6)-ubiquitinyl-[acceptor protein]-L-lysine.</text>
        <dbReference type="EC" id="2.3.2.27"/>
    </reaction>
</comment>
<evidence type="ECO:0000256" key="12">
    <source>
        <dbReference type="ARBA" id="ARBA00022786"/>
    </source>
</evidence>
<reference evidence="20 21" key="2">
    <citation type="submission" date="2018-11" db="EMBL/GenBank/DDBJ databases">
        <authorList>
            <consortium name="Pathogen Informatics"/>
        </authorList>
    </citation>
    <scope>NUCLEOTIDE SEQUENCE [LARGE SCALE GENOMIC DNA]</scope>
</reference>
<evidence type="ECO:0000256" key="4">
    <source>
        <dbReference type="ARBA" id="ARBA00008704"/>
    </source>
</evidence>
<evidence type="ECO:0000313" key="20">
    <source>
        <dbReference type="EMBL" id="VDP37333.1"/>
    </source>
</evidence>
<keyword evidence="10" id="KW-0479">Metal-binding</keyword>